<dbReference type="Gene3D" id="1.10.4080.10">
    <property type="entry name" value="ADP-ribosylation/Crystallin J1"/>
    <property type="match status" value="1"/>
</dbReference>
<keyword evidence="2" id="KW-0378">Hydrolase</keyword>
<comment type="cofactor">
    <cofactor evidence="3">
        <name>Mg(2+)</name>
        <dbReference type="ChEBI" id="CHEBI:18420"/>
    </cofactor>
    <text evidence="3">Binds 2 magnesium ions per subunit.</text>
</comment>
<organism evidence="4 5">
    <name type="scientific">Mycolicibacterium murale</name>
    <dbReference type="NCBI Taxonomy" id="182220"/>
    <lineage>
        <taxon>Bacteria</taxon>
        <taxon>Bacillati</taxon>
        <taxon>Actinomycetota</taxon>
        <taxon>Actinomycetes</taxon>
        <taxon>Mycobacteriales</taxon>
        <taxon>Mycobacteriaceae</taxon>
        <taxon>Mycolicibacterium</taxon>
    </lineage>
</organism>
<comment type="caution">
    <text evidence="4">The sequence shown here is derived from an EMBL/GenBank/DDBJ whole genome shotgun (WGS) entry which is preliminary data.</text>
</comment>
<dbReference type="AlphaFoldDB" id="A0A7I9WLN7"/>
<accession>A0A7I9WLN7</accession>
<dbReference type="InterPro" id="IPR036705">
    <property type="entry name" value="Ribosyl_crysJ1_sf"/>
</dbReference>
<dbReference type="PANTHER" id="PTHR16222">
    <property type="entry name" value="ADP-RIBOSYLGLYCOHYDROLASE"/>
    <property type="match status" value="1"/>
</dbReference>
<evidence type="ECO:0000256" key="2">
    <source>
        <dbReference type="ARBA" id="ARBA00022801"/>
    </source>
</evidence>
<dbReference type="InterPro" id="IPR050792">
    <property type="entry name" value="ADP-ribosylglycohydrolase"/>
</dbReference>
<evidence type="ECO:0000256" key="3">
    <source>
        <dbReference type="PIRSR" id="PIRSR605502-1"/>
    </source>
</evidence>
<keyword evidence="5" id="KW-1185">Reference proteome</keyword>
<dbReference type="EMBL" id="BLKT01000003">
    <property type="protein sequence ID" value="GFG58509.1"/>
    <property type="molecule type" value="Genomic_DNA"/>
</dbReference>
<protein>
    <recommendedName>
        <fullName evidence="6">ADP-ribosylglycohydrolase</fullName>
    </recommendedName>
</protein>
<dbReference type="PANTHER" id="PTHR16222:SF24">
    <property type="entry name" value="ADP-RIBOSYLHYDROLASE ARH3"/>
    <property type="match status" value="1"/>
</dbReference>
<feature type="binding site" evidence="3">
    <location>
        <position position="133"/>
    </location>
    <ligand>
        <name>Mg(2+)</name>
        <dbReference type="ChEBI" id="CHEBI:18420"/>
        <label>1</label>
    </ligand>
</feature>
<dbReference type="Proteomes" id="UP000465241">
    <property type="component" value="Unassembled WGS sequence"/>
</dbReference>
<dbReference type="Pfam" id="PF03747">
    <property type="entry name" value="ADP_ribosyl_GH"/>
    <property type="match status" value="1"/>
</dbReference>
<proteinExistence type="inferred from homology"/>
<keyword evidence="3" id="KW-0479">Metal-binding</keyword>
<reference evidence="4 5" key="1">
    <citation type="journal article" date="2019" name="Emerg. Microbes Infect.">
        <title>Comprehensive subspecies identification of 175 nontuberculous mycobacteria species based on 7547 genomic profiles.</title>
        <authorList>
            <person name="Matsumoto Y."/>
            <person name="Kinjo T."/>
            <person name="Motooka D."/>
            <person name="Nabeya D."/>
            <person name="Jung N."/>
            <person name="Uechi K."/>
            <person name="Horii T."/>
            <person name="Iida T."/>
            <person name="Fujita J."/>
            <person name="Nakamura S."/>
        </authorList>
    </citation>
    <scope>NUCLEOTIDE SEQUENCE [LARGE SCALE GENOMIC DNA]</scope>
    <source>
        <strain evidence="4 5">JCM 13392</strain>
    </source>
</reference>
<name>A0A7I9WLN7_9MYCO</name>
<feature type="binding site" evidence="3">
    <location>
        <position position="136"/>
    </location>
    <ligand>
        <name>Mg(2+)</name>
        <dbReference type="ChEBI" id="CHEBI:18420"/>
        <label>1</label>
    </ligand>
</feature>
<comment type="similarity">
    <text evidence="1">Belongs to the ADP-ribosylglycohydrolase family.</text>
</comment>
<sequence>MGLFAAEMRGVDDQMVFRYGSDLAGLTDGHPTAKLAAGAFAVLIFRLARGENLDGALSIVKRSLEPHREHGELMHAIEAAEQAGRSGERAVDAIPNLGRGWVAHETLAIGIFCAMAAVSFADGVVMAVNHDGDSDSTGAITGSILGAALGVDDIPGSWLQPLELRNVIAEIADDLYEYRQCALTTTAGATTRLNTSGESTRGSSSSASIACAKAAKYKAIVRTRADVRKRIL</sequence>
<evidence type="ECO:0008006" key="6">
    <source>
        <dbReference type="Google" id="ProtNLM"/>
    </source>
</evidence>
<evidence type="ECO:0000256" key="1">
    <source>
        <dbReference type="ARBA" id="ARBA00010702"/>
    </source>
</evidence>
<dbReference type="SUPFAM" id="SSF101478">
    <property type="entry name" value="ADP-ribosylglycohydrolase"/>
    <property type="match status" value="1"/>
</dbReference>
<gene>
    <name evidence="4" type="ORF">MMUR_26450</name>
</gene>
<evidence type="ECO:0000313" key="5">
    <source>
        <dbReference type="Proteomes" id="UP000465241"/>
    </source>
</evidence>
<dbReference type="InterPro" id="IPR005502">
    <property type="entry name" value="Ribosyl_crysJ1"/>
</dbReference>
<dbReference type="GO" id="GO:0016787">
    <property type="term" value="F:hydrolase activity"/>
    <property type="evidence" value="ECO:0007669"/>
    <property type="project" value="UniProtKB-KW"/>
</dbReference>
<feature type="binding site" evidence="3">
    <location>
        <position position="135"/>
    </location>
    <ligand>
        <name>Mg(2+)</name>
        <dbReference type="ChEBI" id="CHEBI:18420"/>
        <label>1</label>
    </ligand>
</feature>
<keyword evidence="3" id="KW-0460">Magnesium</keyword>
<dbReference type="GO" id="GO:0046872">
    <property type="term" value="F:metal ion binding"/>
    <property type="evidence" value="ECO:0007669"/>
    <property type="project" value="UniProtKB-KW"/>
</dbReference>
<evidence type="ECO:0000313" key="4">
    <source>
        <dbReference type="EMBL" id="GFG58509.1"/>
    </source>
</evidence>